<dbReference type="RefSeq" id="XP_016213771.1">
    <property type="nucleotide sequence ID" value="XM_016358153.1"/>
</dbReference>
<gene>
    <name evidence="2" type="ORF">PV09_04745</name>
</gene>
<proteinExistence type="predicted"/>
<evidence type="ECO:0000313" key="2">
    <source>
        <dbReference type="EMBL" id="KIW03902.1"/>
    </source>
</evidence>
<feature type="region of interest" description="Disordered" evidence="1">
    <location>
        <begin position="134"/>
        <end position="156"/>
    </location>
</feature>
<name>A0A0D1YTC9_9PEZI</name>
<sequence length="329" mass="35969">MTVSDADAPPKVSSHVSDPLLQPLLQPSFDPADYLNSTLPTLAIGSQGTAGRNTSLAKTGSLADVSSHAQTLLSQLNAQISRLSTVLTQLTDDIIRSGSRLAYEVDLLRGESLNLSELVDDKLKTHIQLFTSTGSTDQATKDAEEQTEPSDQSEPQYISQLRVLTKVRQRLDGVIKIFGEAMKWTLPPSDISIASSFITVSAPDPGSDSQSREQKGKEFAERLRTEIADLVLNAEDPKTGLAAAQARIDALRDLAQVWKGTAEEKARIRFVDNLTKLAEERLRELERGGRFATNKTSSPRKSTGSTRAGSREDKEVGFLENLYRLKNCE</sequence>
<dbReference type="EMBL" id="KN847542">
    <property type="protein sequence ID" value="KIW03902.1"/>
    <property type="molecule type" value="Genomic_DNA"/>
</dbReference>
<accession>A0A0D1YTC9</accession>
<evidence type="ECO:0000256" key="1">
    <source>
        <dbReference type="SAM" id="MobiDB-lite"/>
    </source>
</evidence>
<dbReference type="InParanoid" id="A0A0D1YTC9"/>
<feature type="compositionally biased region" description="Polar residues" evidence="1">
    <location>
        <begin position="293"/>
        <end position="308"/>
    </location>
</feature>
<evidence type="ECO:0000313" key="3">
    <source>
        <dbReference type="Proteomes" id="UP000053259"/>
    </source>
</evidence>
<dbReference type="Proteomes" id="UP000053259">
    <property type="component" value="Unassembled WGS sequence"/>
</dbReference>
<dbReference type="OrthoDB" id="5413829at2759"/>
<reference evidence="2 3" key="1">
    <citation type="submission" date="2015-01" db="EMBL/GenBank/DDBJ databases">
        <title>The Genome Sequence of Ochroconis gallopava CBS43764.</title>
        <authorList>
            <consortium name="The Broad Institute Genomics Platform"/>
            <person name="Cuomo C."/>
            <person name="de Hoog S."/>
            <person name="Gorbushina A."/>
            <person name="Stielow B."/>
            <person name="Teixiera M."/>
            <person name="Abouelleil A."/>
            <person name="Chapman S.B."/>
            <person name="Priest M."/>
            <person name="Young S.K."/>
            <person name="Wortman J."/>
            <person name="Nusbaum C."/>
            <person name="Birren B."/>
        </authorList>
    </citation>
    <scope>NUCLEOTIDE SEQUENCE [LARGE SCALE GENOMIC DNA]</scope>
    <source>
        <strain evidence="2 3">CBS 43764</strain>
    </source>
</reference>
<dbReference type="Gene3D" id="6.10.250.2790">
    <property type="match status" value="1"/>
</dbReference>
<dbReference type="STRING" id="253628.A0A0D1YTC9"/>
<keyword evidence="3" id="KW-1185">Reference proteome</keyword>
<dbReference type="AlphaFoldDB" id="A0A0D1YTC9"/>
<dbReference type="GeneID" id="27312718"/>
<dbReference type="VEuPathDB" id="FungiDB:PV09_04745"/>
<organism evidence="2 3">
    <name type="scientific">Verruconis gallopava</name>
    <dbReference type="NCBI Taxonomy" id="253628"/>
    <lineage>
        <taxon>Eukaryota</taxon>
        <taxon>Fungi</taxon>
        <taxon>Dikarya</taxon>
        <taxon>Ascomycota</taxon>
        <taxon>Pezizomycotina</taxon>
        <taxon>Dothideomycetes</taxon>
        <taxon>Pleosporomycetidae</taxon>
        <taxon>Venturiales</taxon>
        <taxon>Sympoventuriaceae</taxon>
        <taxon>Verruconis</taxon>
    </lineage>
</organism>
<dbReference type="HOGENOM" id="CLU_024203_0_0_1"/>
<feature type="region of interest" description="Disordered" evidence="1">
    <location>
        <begin position="287"/>
        <end position="313"/>
    </location>
</feature>
<protein>
    <submittedName>
        <fullName evidence="2">Uncharacterized protein</fullName>
    </submittedName>
</protein>